<evidence type="ECO:0000259" key="13">
    <source>
        <dbReference type="Pfam" id="PF11635"/>
    </source>
</evidence>
<dbReference type="PROSITE" id="PS50082">
    <property type="entry name" value="WD_REPEATS_2"/>
    <property type="match status" value="1"/>
</dbReference>
<comment type="subunit">
    <text evidence="12">Component of the Mediator complex.</text>
</comment>
<dbReference type="Pfam" id="PF20718">
    <property type="entry name" value="Med16_bridge"/>
    <property type="match status" value="1"/>
</dbReference>
<feature type="domain" description="Mediator complex subunit Med16 N-terminal" evidence="13">
    <location>
        <begin position="119"/>
        <end position="398"/>
    </location>
</feature>
<evidence type="ECO:0000259" key="15">
    <source>
        <dbReference type="Pfam" id="PF20719"/>
    </source>
</evidence>
<reference evidence="17" key="1">
    <citation type="submission" date="2015-02" db="EMBL/GenBank/DDBJ databases">
        <title>Genome sequencing for Strongylocentrotus purpuratus.</title>
        <authorList>
            <person name="Murali S."/>
            <person name="Liu Y."/>
            <person name="Vee V."/>
            <person name="English A."/>
            <person name="Wang M."/>
            <person name="Skinner E."/>
            <person name="Han Y."/>
            <person name="Muzny D.M."/>
            <person name="Worley K.C."/>
            <person name="Gibbs R.A."/>
        </authorList>
    </citation>
    <scope>NUCLEOTIDE SEQUENCE</scope>
</reference>
<evidence type="ECO:0000256" key="7">
    <source>
        <dbReference type="ARBA" id="ARBA00023159"/>
    </source>
</evidence>
<dbReference type="GO" id="GO:0016592">
    <property type="term" value="C:mediator complex"/>
    <property type="evidence" value="ECO:0000318"/>
    <property type="project" value="GO_Central"/>
</dbReference>
<dbReference type="OrthoDB" id="10018574at2759"/>
<dbReference type="InterPro" id="IPR048616">
    <property type="entry name" value="MED16_bridge"/>
</dbReference>
<keyword evidence="9 12" id="KW-0539">Nucleus</keyword>
<evidence type="ECO:0000256" key="1">
    <source>
        <dbReference type="ARBA" id="ARBA00004123"/>
    </source>
</evidence>
<name>A0A7M7T0X6_STRPU</name>
<dbReference type="InterPro" id="IPR021665">
    <property type="entry name" value="Mediator_Med16_N"/>
</dbReference>
<evidence type="ECO:0000256" key="2">
    <source>
        <dbReference type="ARBA" id="ARBA00006543"/>
    </source>
</evidence>
<dbReference type="InParanoid" id="A0A7M7T0X6"/>
<dbReference type="Pfam" id="PF11635">
    <property type="entry name" value="Med16_N"/>
    <property type="match status" value="1"/>
</dbReference>
<evidence type="ECO:0000256" key="4">
    <source>
        <dbReference type="ARBA" id="ARBA00022574"/>
    </source>
</evidence>
<dbReference type="PANTHER" id="PTHR13224:SF6">
    <property type="entry name" value="MEDIATOR OF RNA POLYMERASE II TRANSCRIPTION SUBUNIT 16"/>
    <property type="match status" value="1"/>
</dbReference>
<dbReference type="GO" id="GO:0045893">
    <property type="term" value="P:positive regulation of DNA-templated transcription"/>
    <property type="evidence" value="ECO:0000318"/>
    <property type="project" value="GO_Central"/>
</dbReference>
<dbReference type="InterPro" id="IPR036322">
    <property type="entry name" value="WD40_repeat_dom_sf"/>
</dbReference>
<evidence type="ECO:0000256" key="12">
    <source>
        <dbReference type="RuleBase" id="RU364149"/>
    </source>
</evidence>
<evidence type="ECO:0000313" key="16">
    <source>
        <dbReference type="EnsemblMetazoa" id="XP_030845694"/>
    </source>
</evidence>
<comment type="function">
    <text evidence="12">Component of the Mediator complex, a coactivator involved in the regulated transcription of nearly all RNA polymerase II-dependent genes. Mediator functions as a bridge to convey information from gene-specific regulatory proteins to the basal RNA polymerase II transcription machinery. Mediator is recruited to promoters by direct interactions with regulatory proteins and serves as a scaffold for the assembly of a functional preinitiation complex with RNA polymerase II and the general transcription factors.</text>
</comment>
<evidence type="ECO:0000256" key="8">
    <source>
        <dbReference type="ARBA" id="ARBA00023163"/>
    </source>
</evidence>
<dbReference type="EnsemblMetazoa" id="XM_030989834">
    <property type="protein sequence ID" value="XP_030845694"/>
    <property type="gene ID" value="LOC591360"/>
</dbReference>
<protein>
    <recommendedName>
        <fullName evidence="3 12">Mediator of RNA polymerase II transcription subunit 16</fullName>
    </recommendedName>
    <alternativeName>
        <fullName evidence="10 12">Mediator complex subunit 16</fullName>
    </alternativeName>
</protein>
<dbReference type="Gene3D" id="2.130.10.10">
    <property type="entry name" value="YVTN repeat-like/Quinoprotein amine dehydrogenase"/>
    <property type="match status" value="1"/>
</dbReference>
<feature type="repeat" description="WD" evidence="11">
    <location>
        <begin position="71"/>
        <end position="105"/>
    </location>
</feature>
<evidence type="ECO:0000256" key="10">
    <source>
        <dbReference type="ARBA" id="ARBA00032015"/>
    </source>
</evidence>
<evidence type="ECO:0000313" key="17">
    <source>
        <dbReference type="Proteomes" id="UP000007110"/>
    </source>
</evidence>
<keyword evidence="17" id="KW-1185">Reference proteome</keyword>
<dbReference type="Pfam" id="PF20719">
    <property type="entry name" value="Med16_C"/>
    <property type="match status" value="1"/>
</dbReference>
<keyword evidence="8 12" id="KW-0804">Transcription</keyword>
<evidence type="ECO:0000256" key="9">
    <source>
        <dbReference type="ARBA" id="ARBA00023242"/>
    </source>
</evidence>
<keyword evidence="6 12" id="KW-0805">Transcription regulation</keyword>
<keyword evidence="7 12" id="KW-0010">Activator</keyword>
<dbReference type="InterPro" id="IPR048338">
    <property type="entry name" value="Mediator_Med16"/>
</dbReference>
<proteinExistence type="inferred from homology"/>
<evidence type="ECO:0000256" key="3">
    <source>
        <dbReference type="ARBA" id="ARBA00019614"/>
    </source>
</evidence>
<evidence type="ECO:0000256" key="6">
    <source>
        <dbReference type="ARBA" id="ARBA00023015"/>
    </source>
</evidence>
<sequence length="868" mass="96572">MELAFVADWPKTDANVCIKKLIDDCVLSWSCRNIVAFTAIGNPNSPEEREVYRPTIHIVDPDRPWEVCSFGNQHNDAIQALQWNMEGTQLLSADASGSVYLWQMRHHLMNDWMCIAESHLPGEPVVAIAWLRNGMKITYNVDNIDTPNMLDKFSRTRFTPSLAEFCMRPTQGWVLVTGTGLVSVTVLKDGKTTVVTERLGNSRNHIALADIAFTSTGHILIATSDGGTRCPLQCFKVMPDWKDDKLHVSTEYLPSLYMQCLCEITSRDKYPSITSVQFINKECTEQQLRSAPTEQLLVCASGSMGSCIECWTLKKEAIPLHKLFQAGSPHHRDQPTTLKWVFSSTYTDASIITSIALPKLPLKLSMNSLYTGPGMAVAVANQEGTIKLLHRSSLKACAALRYEGVINSDPGPPAKRPNFNGKHLVSMEMSATCCSMVAIDRTGTLCMFKIEPTLGQGLDQVTARAHTIAQVVHLLEYCLVTGYDWWDLLLTITPNMVDTVLDRLSDSVNRQSSSTQELLFTRLVAVKASLYRLSASGSGKAVDCYGKLLLHSTANVFKSLLRASAISSQDKGPAEKLSTLCANSTETNPDTLLKKLDSKEYVVEPATLQCLQPLIQWVADYTIVSLAAVPPPGSPTNRPGVSLMRDVPTLVMLREQRRSGAVSLMRDVPTLVMLRELLLIIRMWGRLQKNCLPVFTTTADDPDVLIPSLFRLVSQIWVHYHDKQPTELDESLIDECTLLPSQVGVPPWDLSPVTEGYTGKIHVRHGQSSFQFGTLPGRMISIATFSLGPEIYTRSLTDRLHQKFDVVRKLSLGVTPHKEIRRCSRCSCISLMPPVTQQSSTVRVVWEKRWERNCLCGGLWRTVTVHPA</sequence>
<evidence type="ECO:0000256" key="11">
    <source>
        <dbReference type="PROSITE-ProRule" id="PRU00221"/>
    </source>
</evidence>
<dbReference type="InterPro" id="IPR015943">
    <property type="entry name" value="WD40/YVTN_repeat-like_dom_sf"/>
</dbReference>
<dbReference type="InterPro" id="IPR001680">
    <property type="entry name" value="WD40_rpt"/>
</dbReference>
<gene>
    <name evidence="12" type="primary">MED16</name>
</gene>
<comment type="subcellular location">
    <subcellularLocation>
        <location evidence="1 12">Nucleus</location>
    </subcellularLocation>
</comment>
<dbReference type="FunCoup" id="A0A7M7T0X6">
    <property type="interactions" value="885"/>
</dbReference>
<feature type="domain" description="Mediator of RNA polymerase II transcription subunit 16 central helical bridge" evidence="14">
    <location>
        <begin position="474"/>
        <end position="655"/>
    </location>
</feature>
<dbReference type="OMA" id="EIWQPKE"/>
<keyword evidence="5" id="KW-0677">Repeat</keyword>
<dbReference type="AlphaFoldDB" id="A0A7M7T0X6"/>
<organism evidence="16 17">
    <name type="scientific">Strongylocentrotus purpuratus</name>
    <name type="common">Purple sea urchin</name>
    <dbReference type="NCBI Taxonomy" id="7668"/>
    <lineage>
        <taxon>Eukaryota</taxon>
        <taxon>Metazoa</taxon>
        <taxon>Echinodermata</taxon>
        <taxon>Eleutherozoa</taxon>
        <taxon>Echinozoa</taxon>
        <taxon>Echinoidea</taxon>
        <taxon>Euechinoidea</taxon>
        <taxon>Echinacea</taxon>
        <taxon>Camarodonta</taxon>
        <taxon>Echinidea</taxon>
        <taxon>Strongylocentrotidae</taxon>
        <taxon>Strongylocentrotus</taxon>
    </lineage>
</organism>
<evidence type="ECO:0000259" key="14">
    <source>
        <dbReference type="Pfam" id="PF20718"/>
    </source>
</evidence>
<feature type="domain" description="Mediator complex subunit 16 C-terminal" evidence="15">
    <location>
        <begin position="800"/>
        <end position="861"/>
    </location>
</feature>
<dbReference type="InterPro" id="IPR048339">
    <property type="entry name" value="Mediator_Med16_C"/>
</dbReference>
<dbReference type="PROSITE" id="PS50294">
    <property type="entry name" value="WD_REPEATS_REGION"/>
    <property type="match status" value="1"/>
</dbReference>
<evidence type="ECO:0000256" key="5">
    <source>
        <dbReference type="ARBA" id="ARBA00022737"/>
    </source>
</evidence>
<keyword evidence="4 11" id="KW-0853">WD repeat</keyword>
<comment type="similarity">
    <text evidence="2 12">Belongs to the Mediator complex subunit 16 family.</text>
</comment>
<dbReference type="SUPFAM" id="SSF50978">
    <property type="entry name" value="WD40 repeat-like"/>
    <property type="match status" value="1"/>
</dbReference>
<dbReference type="Proteomes" id="UP000007110">
    <property type="component" value="Unassembled WGS sequence"/>
</dbReference>
<reference evidence="16" key="2">
    <citation type="submission" date="2021-01" db="UniProtKB">
        <authorList>
            <consortium name="EnsemblMetazoa"/>
        </authorList>
    </citation>
    <scope>IDENTIFICATION</scope>
</reference>
<dbReference type="PANTHER" id="PTHR13224">
    <property type="entry name" value="THYROID HORMONE RECEPTOR-ASSOCIATED PROTEIN-RELATED"/>
    <property type="match status" value="1"/>
</dbReference>
<dbReference type="SMART" id="SM00320">
    <property type="entry name" value="WD40"/>
    <property type="match status" value="1"/>
</dbReference>
<accession>A0A7M7T0X6</accession>